<dbReference type="SUPFAM" id="SSF53335">
    <property type="entry name" value="S-adenosyl-L-methionine-dependent methyltransferases"/>
    <property type="match status" value="1"/>
</dbReference>
<evidence type="ECO:0000313" key="6">
    <source>
        <dbReference type="Proteomes" id="UP001595859"/>
    </source>
</evidence>
<evidence type="ECO:0000256" key="3">
    <source>
        <dbReference type="ARBA" id="ARBA00022691"/>
    </source>
</evidence>
<evidence type="ECO:0000256" key="2">
    <source>
        <dbReference type="ARBA" id="ARBA00022679"/>
    </source>
</evidence>
<dbReference type="Gene3D" id="3.40.50.150">
    <property type="entry name" value="Vaccinia Virus protein VP39"/>
    <property type="match status" value="1"/>
</dbReference>
<keyword evidence="1 5" id="KW-0489">Methyltransferase</keyword>
<keyword evidence="3" id="KW-0949">S-adenosyl-L-methionine</keyword>
<dbReference type="GO" id="GO:0008168">
    <property type="term" value="F:methyltransferase activity"/>
    <property type="evidence" value="ECO:0007669"/>
    <property type="project" value="UniProtKB-KW"/>
</dbReference>
<feature type="domain" description="Methyltransferase type 11" evidence="4">
    <location>
        <begin position="43"/>
        <end position="136"/>
    </location>
</feature>
<dbReference type="PANTHER" id="PTHR43464:SF19">
    <property type="entry name" value="UBIQUINONE BIOSYNTHESIS O-METHYLTRANSFERASE, MITOCHONDRIAL"/>
    <property type="match status" value="1"/>
</dbReference>
<accession>A0ABV9S8G2</accession>
<evidence type="ECO:0000256" key="1">
    <source>
        <dbReference type="ARBA" id="ARBA00022603"/>
    </source>
</evidence>
<dbReference type="Pfam" id="PF08241">
    <property type="entry name" value="Methyltransf_11"/>
    <property type="match status" value="1"/>
</dbReference>
<dbReference type="RefSeq" id="WP_378059236.1">
    <property type="nucleotide sequence ID" value="NZ_JBHSIS010000017.1"/>
</dbReference>
<dbReference type="CDD" id="cd02440">
    <property type="entry name" value="AdoMet_MTases"/>
    <property type="match status" value="1"/>
</dbReference>
<sequence>MDNDYDGFAQAYARNNESSPFNARYERPAIMALAGDVRALRVLDAGCGSGMHAAELIKRGAIVTGADLSVGLLDTARTRLGPEVPLHQTDLGQPLDFADGVFDLVMCSLVMHYLEDWDRTLGEFHRVLVPGGRLVMSTHHPFMDMRISGSDDYFGTYAFTEDWVRDGRTMRMRFWHRPLRAMLASFARSGFAVDEIRAPEPRPEMADEAPDDYRHLVHKAQFILFSLTATEL</sequence>
<keyword evidence="6" id="KW-1185">Reference proteome</keyword>
<proteinExistence type="predicted"/>
<dbReference type="EMBL" id="JBHSIS010000017">
    <property type="protein sequence ID" value="MFC4857249.1"/>
    <property type="molecule type" value="Genomic_DNA"/>
</dbReference>
<reference evidence="6" key="1">
    <citation type="journal article" date="2019" name="Int. J. Syst. Evol. Microbiol.">
        <title>The Global Catalogue of Microorganisms (GCM) 10K type strain sequencing project: providing services to taxonomists for standard genome sequencing and annotation.</title>
        <authorList>
            <consortium name="The Broad Institute Genomics Platform"/>
            <consortium name="The Broad Institute Genome Sequencing Center for Infectious Disease"/>
            <person name="Wu L."/>
            <person name="Ma J."/>
        </authorList>
    </citation>
    <scope>NUCLEOTIDE SEQUENCE [LARGE SCALE GENOMIC DNA]</scope>
    <source>
        <strain evidence="6">ZS-22-S1</strain>
    </source>
</reference>
<comment type="caution">
    <text evidence="5">The sequence shown here is derived from an EMBL/GenBank/DDBJ whole genome shotgun (WGS) entry which is preliminary data.</text>
</comment>
<gene>
    <name evidence="5" type="ORF">ACFPCV_27450</name>
</gene>
<protein>
    <submittedName>
        <fullName evidence="5">Class I SAM-dependent methyltransferase</fullName>
        <ecNumber evidence="5">2.1.1.-</ecNumber>
    </submittedName>
</protein>
<keyword evidence="2 5" id="KW-0808">Transferase</keyword>
<dbReference type="InterPro" id="IPR029063">
    <property type="entry name" value="SAM-dependent_MTases_sf"/>
</dbReference>
<organism evidence="5 6">
    <name type="scientific">Actinophytocola glycyrrhizae</name>
    <dbReference type="NCBI Taxonomy" id="2044873"/>
    <lineage>
        <taxon>Bacteria</taxon>
        <taxon>Bacillati</taxon>
        <taxon>Actinomycetota</taxon>
        <taxon>Actinomycetes</taxon>
        <taxon>Pseudonocardiales</taxon>
        <taxon>Pseudonocardiaceae</taxon>
    </lineage>
</organism>
<dbReference type="PANTHER" id="PTHR43464">
    <property type="entry name" value="METHYLTRANSFERASE"/>
    <property type="match status" value="1"/>
</dbReference>
<dbReference type="EC" id="2.1.1.-" evidence="5"/>
<dbReference type="InterPro" id="IPR013216">
    <property type="entry name" value="Methyltransf_11"/>
</dbReference>
<evidence type="ECO:0000313" key="5">
    <source>
        <dbReference type="EMBL" id="MFC4857249.1"/>
    </source>
</evidence>
<dbReference type="GO" id="GO:0032259">
    <property type="term" value="P:methylation"/>
    <property type="evidence" value="ECO:0007669"/>
    <property type="project" value="UniProtKB-KW"/>
</dbReference>
<dbReference type="Proteomes" id="UP001595859">
    <property type="component" value="Unassembled WGS sequence"/>
</dbReference>
<name>A0ABV9S8G2_9PSEU</name>
<evidence type="ECO:0000259" key="4">
    <source>
        <dbReference type="Pfam" id="PF08241"/>
    </source>
</evidence>